<dbReference type="InterPro" id="IPR024706">
    <property type="entry name" value="Peroxiredoxin_AhpC-typ"/>
</dbReference>
<dbReference type="PIRSF" id="PIRSF000239">
    <property type="entry name" value="AHPC"/>
    <property type="match status" value="1"/>
</dbReference>
<evidence type="ECO:0000256" key="11">
    <source>
        <dbReference type="ARBA" id="ARBA00041373"/>
    </source>
</evidence>
<keyword evidence="16" id="KW-1185">Reference proteome</keyword>
<dbReference type="AlphaFoldDB" id="A0A1Y6K2K8"/>
<keyword evidence="8" id="KW-0676">Redox-active center</keyword>
<dbReference type="InterPro" id="IPR050924">
    <property type="entry name" value="Peroxiredoxin_BCP/PrxQ"/>
</dbReference>
<dbReference type="FunFam" id="3.40.30.10:FF:000007">
    <property type="entry name" value="Thioredoxin-dependent thiol peroxidase"/>
    <property type="match status" value="1"/>
</dbReference>
<dbReference type="EMBL" id="LT859958">
    <property type="protein sequence ID" value="SMX53915.1"/>
    <property type="molecule type" value="Genomic_DNA"/>
</dbReference>
<evidence type="ECO:0000313" key="16">
    <source>
        <dbReference type="Proteomes" id="UP000195514"/>
    </source>
</evidence>
<dbReference type="InterPro" id="IPR000866">
    <property type="entry name" value="AhpC/TSA"/>
</dbReference>
<dbReference type="EC" id="1.11.1.24" evidence="3"/>
<feature type="domain" description="Thioredoxin" evidence="14">
    <location>
        <begin position="3"/>
        <end position="153"/>
    </location>
</feature>
<sequence>MIRSAGERAPEFELMDDEGNLRKLSDYRGQTIVLYFYPRDNTPGCTKEACSFRDAYADFREAGVEVIGISPDSEQSHAKFKSKYELPFTLLADPDRSVCKAYGVWGPKKMAEREYEGVYRTTFVIDPDGVIKKVFEKVKPADHSQEVLAVVRA</sequence>
<name>A0A1Y6K2K8_9CHLR</name>
<dbReference type="Pfam" id="PF00578">
    <property type="entry name" value="AhpC-TSA"/>
    <property type="match status" value="1"/>
</dbReference>
<gene>
    <name evidence="15" type="primary">bcp</name>
    <name evidence="15" type="ORF">CFX1CAM_0850</name>
</gene>
<dbReference type="NCBIfam" id="NF006960">
    <property type="entry name" value="PRK09437.1"/>
    <property type="match status" value="1"/>
</dbReference>
<keyword evidence="6 15" id="KW-0560">Oxidoreductase</keyword>
<keyword evidence="5" id="KW-0049">Antioxidant</keyword>
<evidence type="ECO:0000256" key="10">
    <source>
        <dbReference type="ARBA" id="ARBA00038489"/>
    </source>
</evidence>
<dbReference type="PROSITE" id="PS51352">
    <property type="entry name" value="THIOREDOXIN_2"/>
    <property type="match status" value="1"/>
</dbReference>
<dbReference type="PANTHER" id="PTHR42801:SF4">
    <property type="entry name" value="AHPC_TSA FAMILY PROTEIN"/>
    <property type="match status" value="1"/>
</dbReference>
<evidence type="ECO:0000256" key="4">
    <source>
        <dbReference type="ARBA" id="ARBA00022559"/>
    </source>
</evidence>
<reference evidence="16" key="1">
    <citation type="submission" date="2017-05" db="EMBL/GenBank/DDBJ databases">
        <authorList>
            <person name="Kirkegaard R."/>
            <person name="Mcilroy J S."/>
        </authorList>
    </citation>
    <scope>NUCLEOTIDE SEQUENCE [LARGE SCALE GENOMIC DNA]</scope>
</reference>
<dbReference type="PANTHER" id="PTHR42801">
    <property type="entry name" value="THIOREDOXIN-DEPENDENT PEROXIDE REDUCTASE"/>
    <property type="match status" value="1"/>
</dbReference>
<comment type="catalytic activity">
    <reaction evidence="12">
        <text>a hydroperoxide + [thioredoxin]-dithiol = an alcohol + [thioredoxin]-disulfide + H2O</text>
        <dbReference type="Rhea" id="RHEA:62620"/>
        <dbReference type="Rhea" id="RHEA-COMP:10698"/>
        <dbReference type="Rhea" id="RHEA-COMP:10700"/>
        <dbReference type="ChEBI" id="CHEBI:15377"/>
        <dbReference type="ChEBI" id="CHEBI:29950"/>
        <dbReference type="ChEBI" id="CHEBI:30879"/>
        <dbReference type="ChEBI" id="CHEBI:35924"/>
        <dbReference type="ChEBI" id="CHEBI:50058"/>
        <dbReference type="EC" id="1.11.1.24"/>
    </reaction>
</comment>
<evidence type="ECO:0000256" key="6">
    <source>
        <dbReference type="ARBA" id="ARBA00023002"/>
    </source>
</evidence>
<evidence type="ECO:0000256" key="8">
    <source>
        <dbReference type="ARBA" id="ARBA00023284"/>
    </source>
</evidence>
<dbReference type="GO" id="GO:0008379">
    <property type="term" value="F:thioredoxin peroxidase activity"/>
    <property type="evidence" value="ECO:0007669"/>
    <property type="project" value="TreeGrafter"/>
</dbReference>
<accession>A0A1Y6K2K8</accession>
<dbReference type="CDD" id="cd03017">
    <property type="entry name" value="PRX_BCP"/>
    <property type="match status" value="1"/>
</dbReference>
<dbReference type="Proteomes" id="UP000195514">
    <property type="component" value="Chromosome I"/>
</dbReference>
<comment type="similarity">
    <text evidence="10">Belongs to the peroxiredoxin family. BCP/PrxQ subfamily.</text>
</comment>
<organism evidence="15 16">
    <name type="scientific">Candidatus Brevifilum fermentans</name>
    <dbReference type="NCBI Taxonomy" id="1986204"/>
    <lineage>
        <taxon>Bacteria</taxon>
        <taxon>Bacillati</taxon>
        <taxon>Chloroflexota</taxon>
        <taxon>Anaerolineae</taxon>
        <taxon>Anaerolineales</taxon>
        <taxon>Anaerolineaceae</taxon>
        <taxon>Candidatus Brevifilum</taxon>
    </lineage>
</organism>
<dbReference type="GO" id="GO:0005737">
    <property type="term" value="C:cytoplasm"/>
    <property type="evidence" value="ECO:0007669"/>
    <property type="project" value="TreeGrafter"/>
</dbReference>
<dbReference type="GO" id="GO:0045454">
    <property type="term" value="P:cell redox homeostasis"/>
    <property type="evidence" value="ECO:0007669"/>
    <property type="project" value="TreeGrafter"/>
</dbReference>
<dbReference type="GO" id="GO:0034599">
    <property type="term" value="P:cellular response to oxidative stress"/>
    <property type="evidence" value="ECO:0007669"/>
    <property type="project" value="TreeGrafter"/>
</dbReference>
<dbReference type="InterPro" id="IPR013766">
    <property type="entry name" value="Thioredoxin_domain"/>
</dbReference>
<keyword evidence="7" id="KW-1015">Disulfide bond</keyword>
<evidence type="ECO:0000256" key="2">
    <source>
        <dbReference type="ARBA" id="ARBA00011245"/>
    </source>
</evidence>
<dbReference type="RefSeq" id="WP_087861822.1">
    <property type="nucleotide sequence ID" value="NZ_LT859958.1"/>
</dbReference>
<protein>
    <recommendedName>
        <fullName evidence="3">thioredoxin-dependent peroxiredoxin</fullName>
        <ecNumber evidence="3">1.11.1.24</ecNumber>
    </recommendedName>
    <alternativeName>
        <fullName evidence="11">Bacterioferritin comigratory protein</fullName>
    </alternativeName>
    <alternativeName>
        <fullName evidence="9">Thioredoxin peroxidase</fullName>
    </alternativeName>
</protein>
<proteinExistence type="inferred from homology"/>
<dbReference type="SUPFAM" id="SSF52833">
    <property type="entry name" value="Thioredoxin-like"/>
    <property type="match status" value="1"/>
</dbReference>
<dbReference type="Gene3D" id="3.40.30.10">
    <property type="entry name" value="Glutaredoxin"/>
    <property type="match status" value="1"/>
</dbReference>
<evidence type="ECO:0000313" key="15">
    <source>
        <dbReference type="EMBL" id="SMX53915.1"/>
    </source>
</evidence>
<dbReference type="OrthoDB" id="9812811at2"/>
<evidence type="ECO:0000256" key="5">
    <source>
        <dbReference type="ARBA" id="ARBA00022862"/>
    </source>
</evidence>
<dbReference type="InterPro" id="IPR036249">
    <property type="entry name" value="Thioredoxin-like_sf"/>
</dbReference>
<evidence type="ECO:0000256" key="9">
    <source>
        <dbReference type="ARBA" id="ARBA00032824"/>
    </source>
</evidence>
<evidence type="ECO:0000259" key="14">
    <source>
        <dbReference type="PROSITE" id="PS51352"/>
    </source>
</evidence>
<comment type="subunit">
    <text evidence="2">Monomer.</text>
</comment>
<comment type="function">
    <text evidence="1">Thiol-specific peroxidase that catalyzes the reduction of hydrogen peroxide and organic hydroperoxides to water and alcohols, respectively. Plays a role in cell protection against oxidative stress by detoxifying peroxides and as sensor of hydrogen peroxide-mediated signaling events.</text>
</comment>
<dbReference type="KEGG" id="abat:CFX1CAM_0850"/>
<evidence type="ECO:0000256" key="7">
    <source>
        <dbReference type="ARBA" id="ARBA00023157"/>
    </source>
</evidence>
<keyword evidence="4 15" id="KW-0575">Peroxidase</keyword>
<evidence type="ECO:0000256" key="13">
    <source>
        <dbReference type="PIRSR" id="PIRSR000239-1"/>
    </source>
</evidence>
<evidence type="ECO:0000256" key="3">
    <source>
        <dbReference type="ARBA" id="ARBA00013017"/>
    </source>
</evidence>
<feature type="active site" description="Cysteine sulfenic acid (-SOH) intermediate; for peroxidase activity" evidence="13">
    <location>
        <position position="45"/>
    </location>
</feature>
<evidence type="ECO:0000256" key="12">
    <source>
        <dbReference type="ARBA" id="ARBA00049091"/>
    </source>
</evidence>
<evidence type="ECO:0000256" key="1">
    <source>
        <dbReference type="ARBA" id="ARBA00003330"/>
    </source>
</evidence>